<evidence type="ECO:0000259" key="2">
    <source>
        <dbReference type="Pfam" id="PF13843"/>
    </source>
</evidence>
<sequence length="472" mass="54913">MASNEDYSSSTSSDGAVLQRSSKIFRLLSDSEESSSSSSSDMIRASTVRRRRIESDNETKAEENDNNEDDIPAEFDVNWRIPLSNKTNITFSDSSGINAYQSEIFTYTEPHDFYFRFVTDEIFEMIAKQTNIYATQRKSELQSHRLDQWYETNANEIKRFFGLIIWMGLVRLPKIELYWSKYEGYNLTLPRTIMPRNRFELLLRFVHFSNNEENDPKNRLSKVAHIINHLNSNFKKYYKPDEILCVDESLVPFRGRIVFRQYIKQKRHRYGIKVFKLCNGPGYTYSFRIYTGKGENTNEISGNKSTEIVMALCQDILGKGHTICTDNWYTSVDLAEKLIDMHTHLLGTLRKNRHGNPKEVVAQKLKRGDVIARENKIGVTVLKWKDKRDVLMLSTKHSAEMTTIQKRNCSKEKPKMVVEYNLGKSSVDLSDQMIAYSSPLHKTIKWYKKLAIELLLNTCIDEISNVSNEMLR</sequence>
<feature type="region of interest" description="Disordered" evidence="1">
    <location>
        <begin position="28"/>
        <end position="71"/>
    </location>
</feature>
<evidence type="ECO:0000313" key="4">
    <source>
        <dbReference type="RefSeq" id="XP_014472661.1"/>
    </source>
</evidence>
<keyword evidence="3" id="KW-1185">Reference proteome</keyword>
<dbReference type="RefSeq" id="XP_014472661.1">
    <property type="nucleotide sequence ID" value="XM_014617175.1"/>
</dbReference>
<dbReference type="AlphaFoldDB" id="A0A6P3X2S6"/>
<proteinExistence type="predicted"/>
<dbReference type="GeneID" id="106743393"/>
<accession>A0A6P3X2S6</accession>
<evidence type="ECO:0000313" key="3">
    <source>
        <dbReference type="Proteomes" id="UP000515204"/>
    </source>
</evidence>
<dbReference type="InterPro" id="IPR029526">
    <property type="entry name" value="PGBD"/>
</dbReference>
<dbReference type="KEGG" id="dqu:106743393"/>
<feature type="domain" description="PiggyBac transposable element-derived protein" evidence="2">
    <location>
        <begin position="110"/>
        <end position="456"/>
    </location>
</feature>
<dbReference type="Proteomes" id="UP000515204">
    <property type="component" value="Unplaced"/>
</dbReference>
<dbReference type="OrthoDB" id="5984008at2759"/>
<evidence type="ECO:0000256" key="1">
    <source>
        <dbReference type="SAM" id="MobiDB-lite"/>
    </source>
</evidence>
<name>A0A6P3X2S6_DINQU</name>
<organism evidence="3 4">
    <name type="scientific">Dinoponera quadriceps</name>
    <name type="common">South American ant</name>
    <dbReference type="NCBI Taxonomy" id="609295"/>
    <lineage>
        <taxon>Eukaryota</taxon>
        <taxon>Metazoa</taxon>
        <taxon>Ecdysozoa</taxon>
        <taxon>Arthropoda</taxon>
        <taxon>Hexapoda</taxon>
        <taxon>Insecta</taxon>
        <taxon>Pterygota</taxon>
        <taxon>Neoptera</taxon>
        <taxon>Endopterygota</taxon>
        <taxon>Hymenoptera</taxon>
        <taxon>Apocrita</taxon>
        <taxon>Aculeata</taxon>
        <taxon>Formicoidea</taxon>
        <taxon>Formicidae</taxon>
        <taxon>Ponerinae</taxon>
        <taxon>Ponerini</taxon>
        <taxon>Dinoponera</taxon>
    </lineage>
</organism>
<reference evidence="4" key="1">
    <citation type="submission" date="2025-08" db="UniProtKB">
        <authorList>
            <consortium name="RefSeq"/>
        </authorList>
    </citation>
    <scope>IDENTIFICATION</scope>
</reference>
<dbReference type="Pfam" id="PF13843">
    <property type="entry name" value="DDE_Tnp_1_7"/>
    <property type="match status" value="1"/>
</dbReference>
<protein>
    <submittedName>
        <fullName evidence="4">PiggyBac transposable element-derived protein 4-like</fullName>
    </submittedName>
</protein>
<gene>
    <name evidence="4" type="primary">LOC106743393</name>
</gene>
<dbReference type="PANTHER" id="PTHR46599:SF3">
    <property type="entry name" value="PIGGYBAC TRANSPOSABLE ELEMENT-DERIVED PROTEIN 4"/>
    <property type="match status" value="1"/>
</dbReference>
<dbReference type="PANTHER" id="PTHR46599">
    <property type="entry name" value="PIGGYBAC TRANSPOSABLE ELEMENT-DERIVED PROTEIN 4"/>
    <property type="match status" value="1"/>
</dbReference>
<feature type="compositionally biased region" description="Basic and acidic residues" evidence="1">
    <location>
        <begin position="53"/>
        <end position="63"/>
    </location>
</feature>